<dbReference type="EMBL" id="JACHGT010000011">
    <property type="protein sequence ID" value="MBB6037256.1"/>
    <property type="molecule type" value="Genomic_DNA"/>
</dbReference>
<keyword evidence="1" id="KW-0812">Transmembrane</keyword>
<keyword evidence="1" id="KW-1133">Transmembrane helix</keyword>
<comment type="caution">
    <text evidence="2">The sequence shown here is derived from an EMBL/GenBank/DDBJ whole genome shotgun (WGS) entry which is preliminary data.</text>
</comment>
<gene>
    <name evidence="2" type="ORF">HNR73_005129</name>
</gene>
<proteinExistence type="predicted"/>
<keyword evidence="3" id="KW-1185">Reference proteome</keyword>
<dbReference type="Pfam" id="PF22564">
    <property type="entry name" value="HAAS"/>
    <property type="match status" value="1"/>
</dbReference>
<keyword evidence="1" id="KW-0472">Membrane</keyword>
<organism evidence="2 3">
    <name type="scientific">Phytomonospora endophytica</name>
    <dbReference type="NCBI Taxonomy" id="714109"/>
    <lineage>
        <taxon>Bacteria</taxon>
        <taxon>Bacillati</taxon>
        <taxon>Actinomycetota</taxon>
        <taxon>Actinomycetes</taxon>
        <taxon>Micromonosporales</taxon>
        <taxon>Micromonosporaceae</taxon>
        <taxon>Phytomonospora</taxon>
    </lineage>
</organism>
<feature type="transmembrane region" description="Helical" evidence="1">
    <location>
        <begin position="158"/>
        <end position="183"/>
    </location>
</feature>
<name>A0A841FM91_9ACTN</name>
<feature type="transmembrane region" description="Helical" evidence="1">
    <location>
        <begin position="119"/>
        <end position="146"/>
    </location>
</feature>
<dbReference type="RefSeq" id="WP_184790062.1">
    <property type="nucleotide sequence ID" value="NZ_BONT01000107.1"/>
</dbReference>
<evidence type="ECO:0000313" key="2">
    <source>
        <dbReference type="EMBL" id="MBB6037256.1"/>
    </source>
</evidence>
<reference evidence="2 3" key="1">
    <citation type="submission" date="2020-08" db="EMBL/GenBank/DDBJ databases">
        <title>Genomic Encyclopedia of Type Strains, Phase IV (KMG-IV): sequencing the most valuable type-strain genomes for metagenomic binning, comparative biology and taxonomic classification.</title>
        <authorList>
            <person name="Goeker M."/>
        </authorList>
    </citation>
    <scope>NUCLEOTIDE SEQUENCE [LARGE SCALE GENOMIC DNA]</scope>
    <source>
        <strain evidence="2 3">YIM 65646</strain>
    </source>
</reference>
<evidence type="ECO:0000256" key="1">
    <source>
        <dbReference type="SAM" id="Phobius"/>
    </source>
</evidence>
<protein>
    <submittedName>
        <fullName evidence="2">Uncharacterized protein</fullName>
    </submittedName>
</protein>
<dbReference type="Proteomes" id="UP000548476">
    <property type="component" value="Unassembled WGS sequence"/>
</dbReference>
<dbReference type="InterPro" id="IPR047928">
    <property type="entry name" value="Perm_prefix_1"/>
</dbReference>
<accession>A0A841FM91</accession>
<feature type="transmembrane region" description="Helical" evidence="1">
    <location>
        <begin position="89"/>
        <end position="107"/>
    </location>
</feature>
<dbReference type="NCBIfam" id="NF038403">
    <property type="entry name" value="perm_prefix_1"/>
    <property type="match status" value="1"/>
</dbReference>
<evidence type="ECO:0000313" key="3">
    <source>
        <dbReference type="Proteomes" id="UP000548476"/>
    </source>
</evidence>
<sequence>MTRVLARTDAAIPAYLAELRSSLTGSRRRVDDLLREARHGLEDSAEAHEADGAEAGEAARLAVEEFGPVAVVAPGYQVELAATVTRRSLLFLGLLVPAGNVLAWLQWKDAPPLAHEPPVGTWLLSLSVDLIAWTVVLAAVVGSLALRFGSRWFEFRPVFARAAATAIFTVLATTSISGLALTFMFASARGVGPEVLATELPGVGYLVAWTALTWCGVRCLRSGRRAQVLRDEALAYAD</sequence>
<dbReference type="AlphaFoldDB" id="A0A841FM91"/>
<feature type="transmembrane region" description="Helical" evidence="1">
    <location>
        <begin position="203"/>
        <end position="220"/>
    </location>
</feature>